<protein>
    <submittedName>
        <fullName evidence="1">Uncharacterized protein</fullName>
    </submittedName>
</protein>
<evidence type="ECO:0000313" key="2">
    <source>
        <dbReference type="Proteomes" id="UP000015103"/>
    </source>
</evidence>
<keyword evidence="2" id="KW-1185">Reference proteome</keyword>
<dbReference type="Proteomes" id="UP000015103">
    <property type="component" value="Unassembled WGS sequence"/>
</dbReference>
<proteinExistence type="predicted"/>
<name>T1I0E8_RHOPR</name>
<dbReference type="AlphaFoldDB" id="T1I0E8"/>
<reference evidence="1" key="1">
    <citation type="submission" date="2015-05" db="UniProtKB">
        <authorList>
            <consortium name="EnsemblMetazoa"/>
        </authorList>
    </citation>
    <scope>IDENTIFICATION</scope>
</reference>
<accession>T1I0E8</accession>
<dbReference type="EMBL" id="ACPB03009645">
    <property type="status" value="NOT_ANNOTATED_CDS"/>
    <property type="molecule type" value="Genomic_DNA"/>
</dbReference>
<dbReference type="VEuPathDB" id="VectorBase:RPRC009768"/>
<dbReference type="InParanoid" id="T1I0E8"/>
<sequence length="55" mass="6226">MSFVELLFNLALLSTPIAFRKFISSVKKHFKKYDAPISNISSSTPKKVPPKYGPR</sequence>
<evidence type="ECO:0000313" key="1">
    <source>
        <dbReference type="EnsemblMetazoa" id="RPRC009768-PA"/>
    </source>
</evidence>
<organism evidence="1 2">
    <name type="scientific">Rhodnius prolixus</name>
    <name type="common">Triatomid bug</name>
    <dbReference type="NCBI Taxonomy" id="13249"/>
    <lineage>
        <taxon>Eukaryota</taxon>
        <taxon>Metazoa</taxon>
        <taxon>Ecdysozoa</taxon>
        <taxon>Arthropoda</taxon>
        <taxon>Hexapoda</taxon>
        <taxon>Insecta</taxon>
        <taxon>Pterygota</taxon>
        <taxon>Neoptera</taxon>
        <taxon>Paraneoptera</taxon>
        <taxon>Hemiptera</taxon>
        <taxon>Heteroptera</taxon>
        <taxon>Panheteroptera</taxon>
        <taxon>Cimicomorpha</taxon>
        <taxon>Reduviidae</taxon>
        <taxon>Triatominae</taxon>
        <taxon>Rhodnius</taxon>
    </lineage>
</organism>
<dbReference type="HOGENOM" id="CLU_3034868_0_0_1"/>
<dbReference type="EnsemblMetazoa" id="RPRC009768-RA">
    <property type="protein sequence ID" value="RPRC009768-PA"/>
    <property type="gene ID" value="RPRC009768"/>
</dbReference>